<evidence type="ECO:0000313" key="2">
    <source>
        <dbReference type="Proteomes" id="UP000184608"/>
    </source>
</evidence>
<dbReference type="Proteomes" id="UP000184608">
    <property type="component" value="Unassembled WGS sequence"/>
</dbReference>
<name>A0A1M5ZC33_9VIBR</name>
<accession>A0A1M5ZC33</accession>
<dbReference type="STRING" id="1216006.VA7868_02520"/>
<keyword evidence="2" id="KW-1185">Reference proteome</keyword>
<evidence type="ECO:0008006" key="3">
    <source>
        <dbReference type="Google" id="ProtNLM"/>
    </source>
</evidence>
<organism evidence="1 2">
    <name type="scientific">Vibrio aerogenes CECT 7868</name>
    <dbReference type="NCBI Taxonomy" id="1216006"/>
    <lineage>
        <taxon>Bacteria</taxon>
        <taxon>Pseudomonadati</taxon>
        <taxon>Pseudomonadota</taxon>
        <taxon>Gammaproteobacteria</taxon>
        <taxon>Vibrionales</taxon>
        <taxon>Vibrionaceae</taxon>
        <taxon>Vibrio</taxon>
    </lineage>
</organism>
<dbReference type="Pfam" id="PF04338">
    <property type="entry name" value="DUF481"/>
    <property type="match status" value="1"/>
</dbReference>
<dbReference type="EMBL" id="FQXZ01000026">
    <property type="protein sequence ID" value="SHI21473.1"/>
    <property type="molecule type" value="Genomic_DNA"/>
</dbReference>
<dbReference type="AlphaFoldDB" id="A0A1M5ZC33"/>
<protein>
    <recommendedName>
        <fullName evidence="3">Salt-induced outer membrane protein</fullName>
    </recommendedName>
</protein>
<gene>
    <name evidence="1" type="ORF">VA7868_02520</name>
</gene>
<sequence length="257" mass="29683">MTHPWRIVLNVCIGCMTFNIQAKENDSSPQNTDETALFTTQVDFGYQRHTGNKDTKSLNFNLQAEYIRGRYRTNGVWKFYRLYKNGDEDKRKSNYELQSDYKIGPKGYLFSSLNGINSKYSAYFKDYTLSAGYGYQLTHTETLTFEIEIGPGYRYQKPNLDEIDDDDLIFPETVQEPIIRTNTNLKWEIIDDLHLLTEVTMVSGKSNTLTTTDISLVTDITQNFATKVTYSRLYHSRVPDGLNKTDTATSINLVFHF</sequence>
<dbReference type="InterPro" id="IPR007433">
    <property type="entry name" value="DUF481"/>
</dbReference>
<proteinExistence type="predicted"/>
<evidence type="ECO:0000313" key="1">
    <source>
        <dbReference type="EMBL" id="SHI21473.1"/>
    </source>
</evidence>
<reference evidence="1 2" key="1">
    <citation type="submission" date="2016-11" db="EMBL/GenBank/DDBJ databases">
        <authorList>
            <person name="Jaros S."/>
            <person name="Januszkiewicz K."/>
            <person name="Wedrychowicz H."/>
        </authorList>
    </citation>
    <scope>NUCLEOTIDE SEQUENCE [LARGE SCALE GENOMIC DNA]</scope>
    <source>
        <strain evidence="1 2">CECT 7868</strain>
    </source>
</reference>